<dbReference type="Proteomes" id="UP000291933">
    <property type="component" value="Unassembled WGS sequence"/>
</dbReference>
<reference evidence="3 4" key="1">
    <citation type="submission" date="2019-01" db="EMBL/GenBank/DDBJ databases">
        <title>Lactibacter flavus gen. nov., sp. nov., a novel bacterium of the family Propionibacteriaceae isolated from raw milk and dairy products.</title>
        <authorList>
            <person name="Huptas C."/>
            <person name="Wenning M."/>
            <person name="Breitenwieser F."/>
            <person name="Doll E."/>
            <person name="Von Neubeck M."/>
            <person name="Busse H.-J."/>
            <person name="Scherer S."/>
        </authorList>
    </citation>
    <scope>NUCLEOTIDE SEQUENCE [LARGE SCALE GENOMIC DNA]</scope>
    <source>
        <strain evidence="3 4">DSM 22130</strain>
    </source>
</reference>
<evidence type="ECO:0000256" key="2">
    <source>
        <dbReference type="SAM" id="Phobius"/>
    </source>
</evidence>
<evidence type="ECO:0000313" key="3">
    <source>
        <dbReference type="EMBL" id="TBT94801.1"/>
    </source>
</evidence>
<protein>
    <submittedName>
        <fullName evidence="3">ABC transporter permease</fullName>
    </submittedName>
</protein>
<dbReference type="AlphaFoldDB" id="A0A4V2JT44"/>
<sequence>MTTPTTPGATAAPSAARPATGPGTAAPGASASLGFFRGLWIVTRLELAQRIRSRKLYVALAIWFVVIGAVTLLMLAAFERSRSQGVSSASFGPAAFGTITLFVLGLSLLVTPTFTALSINGDRDAGTLAILQATRLTAVQIAGGKLLAAWLLALGFLVAALPWIIVTTVMGGISPLQVVVCFLVMFVEVAIVCAIGLGWSALIGRPAGSTVMTYASVALLSAILPIALGFASMLTMRDDTVRIWNYAGDPTVLTTQANDWAASGFAPSKRPDWSACHPENQVITRPHVESIWWLIAPNPFVIVADAAPLPPEARGNLETWAGRSGDPLAFLSLLTRSLSLPPSNDQDQCSWALMSDNPASRNYEVRSTSDGSAFVVDAKGNVLDTGSPVPRRIITANTPIWPWGLGFSLLLGAGMFYVAVRRLSVPYGVLPKGTRVA</sequence>
<keyword evidence="2" id="KW-1133">Transmembrane helix</keyword>
<evidence type="ECO:0000313" key="4">
    <source>
        <dbReference type="Proteomes" id="UP000291933"/>
    </source>
</evidence>
<accession>A0A4V2JT44</accession>
<feature type="transmembrane region" description="Helical" evidence="2">
    <location>
        <begin position="90"/>
        <end position="110"/>
    </location>
</feature>
<name>A0A4V2JT44_PROTD</name>
<organism evidence="3 4">
    <name type="scientific">Propioniciclava tarda</name>
    <dbReference type="NCBI Taxonomy" id="433330"/>
    <lineage>
        <taxon>Bacteria</taxon>
        <taxon>Bacillati</taxon>
        <taxon>Actinomycetota</taxon>
        <taxon>Actinomycetes</taxon>
        <taxon>Propionibacteriales</taxon>
        <taxon>Propionibacteriaceae</taxon>
        <taxon>Propioniciclava</taxon>
    </lineage>
</organism>
<dbReference type="RefSeq" id="WP_131172117.1">
    <property type="nucleotide sequence ID" value="NZ_FXTL01000009.1"/>
</dbReference>
<keyword evidence="4" id="KW-1185">Reference proteome</keyword>
<gene>
    <name evidence="3" type="ORF">ET996_08415</name>
</gene>
<dbReference type="PANTHER" id="PTHR43471">
    <property type="entry name" value="ABC TRANSPORTER PERMEASE"/>
    <property type="match status" value="1"/>
</dbReference>
<dbReference type="GO" id="GO:0005886">
    <property type="term" value="C:plasma membrane"/>
    <property type="evidence" value="ECO:0007669"/>
    <property type="project" value="UniProtKB-SubCell"/>
</dbReference>
<evidence type="ECO:0000256" key="1">
    <source>
        <dbReference type="SAM" id="MobiDB-lite"/>
    </source>
</evidence>
<comment type="caution">
    <text evidence="3">The sequence shown here is derived from an EMBL/GenBank/DDBJ whole genome shotgun (WGS) entry which is preliminary data.</text>
</comment>
<keyword evidence="2" id="KW-0812">Transmembrane</keyword>
<dbReference type="GO" id="GO:0140359">
    <property type="term" value="F:ABC-type transporter activity"/>
    <property type="evidence" value="ECO:0007669"/>
    <property type="project" value="InterPro"/>
</dbReference>
<feature type="transmembrane region" description="Helical" evidence="2">
    <location>
        <begin position="211"/>
        <end position="234"/>
    </location>
</feature>
<feature type="transmembrane region" description="Helical" evidence="2">
    <location>
        <begin position="56"/>
        <end position="78"/>
    </location>
</feature>
<feature type="transmembrane region" description="Helical" evidence="2">
    <location>
        <begin position="147"/>
        <end position="166"/>
    </location>
</feature>
<dbReference type="EMBL" id="SDMR01000009">
    <property type="protein sequence ID" value="TBT94801.1"/>
    <property type="molecule type" value="Genomic_DNA"/>
</dbReference>
<feature type="region of interest" description="Disordered" evidence="1">
    <location>
        <begin position="1"/>
        <end position="25"/>
    </location>
</feature>
<proteinExistence type="predicted"/>
<feature type="transmembrane region" description="Helical" evidence="2">
    <location>
        <begin position="178"/>
        <end position="199"/>
    </location>
</feature>
<feature type="transmembrane region" description="Helical" evidence="2">
    <location>
        <begin position="400"/>
        <end position="420"/>
    </location>
</feature>
<dbReference type="OrthoDB" id="149032at2"/>
<keyword evidence="2" id="KW-0472">Membrane</keyword>